<dbReference type="EMBL" id="DF973444">
    <property type="protein sequence ID" value="GAU31046.1"/>
    <property type="molecule type" value="Genomic_DNA"/>
</dbReference>
<keyword evidence="2" id="KW-1185">Reference proteome</keyword>
<reference evidence="2" key="1">
    <citation type="journal article" date="2017" name="Front. Plant Sci.">
        <title>Climate Clever Clovers: New Paradigm to Reduce the Environmental Footprint of Ruminants by Breeding Low Methanogenic Forages Utilizing Haplotype Variation.</title>
        <authorList>
            <person name="Kaur P."/>
            <person name="Appels R."/>
            <person name="Bayer P.E."/>
            <person name="Keeble-Gagnere G."/>
            <person name="Wang J."/>
            <person name="Hirakawa H."/>
            <person name="Shirasawa K."/>
            <person name="Vercoe P."/>
            <person name="Stefanova K."/>
            <person name="Durmic Z."/>
            <person name="Nichols P."/>
            <person name="Revell C."/>
            <person name="Isobe S.N."/>
            <person name="Edwards D."/>
            <person name="Erskine W."/>
        </authorList>
    </citation>
    <scope>NUCLEOTIDE SEQUENCE [LARGE SCALE GENOMIC DNA]</scope>
    <source>
        <strain evidence="2">cv. Daliak</strain>
    </source>
</reference>
<dbReference type="Proteomes" id="UP000242715">
    <property type="component" value="Unassembled WGS sequence"/>
</dbReference>
<proteinExistence type="predicted"/>
<accession>A0A2Z6ME76</accession>
<evidence type="ECO:0000313" key="2">
    <source>
        <dbReference type="Proteomes" id="UP000242715"/>
    </source>
</evidence>
<name>A0A2Z6ME76_TRISU</name>
<sequence>MKKPKMAITTTEEGGDPTMVAHSAKLFGDGERGSHRTMYQKGDCRYGKWKRVSWRLGLAMGQMNNTDKIMAYARQLHRKECKS</sequence>
<gene>
    <name evidence="1" type="ORF">TSUD_214820</name>
</gene>
<protein>
    <submittedName>
        <fullName evidence="1">Uncharacterized protein</fullName>
    </submittedName>
</protein>
<organism evidence="1 2">
    <name type="scientific">Trifolium subterraneum</name>
    <name type="common">Subterranean clover</name>
    <dbReference type="NCBI Taxonomy" id="3900"/>
    <lineage>
        <taxon>Eukaryota</taxon>
        <taxon>Viridiplantae</taxon>
        <taxon>Streptophyta</taxon>
        <taxon>Embryophyta</taxon>
        <taxon>Tracheophyta</taxon>
        <taxon>Spermatophyta</taxon>
        <taxon>Magnoliopsida</taxon>
        <taxon>eudicotyledons</taxon>
        <taxon>Gunneridae</taxon>
        <taxon>Pentapetalae</taxon>
        <taxon>rosids</taxon>
        <taxon>fabids</taxon>
        <taxon>Fabales</taxon>
        <taxon>Fabaceae</taxon>
        <taxon>Papilionoideae</taxon>
        <taxon>50 kb inversion clade</taxon>
        <taxon>NPAAA clade</taxon>
        <taxon>Hologalegina</taxon>
        <taxon>IRL clade</taxon>
        <taxon>Trifolieae</taxon>
        <taxon>Trifolium</taxon>
    </lineage>
</organism>
<dbReference type="AlphaFoldDB" id="A0A2Z6ME76"/>
<evidence type="ECO:0000313" key="1">
    <source>
        <dbReference type="EMBL" id="GAU31046.1"/>
    </source>
</evidence>